<feature type="domain" description="HNH nuclease" evidence="2">
    <location>
        <begin position="76"/>
        <end position="118"/>
    </location>
</feature>
<protein>
    <submittedName>
        <fullName evidence="3">Homing endonuclease</fullName>
    </submittedName>
</protein>
<dbReference type="GO" id="GO:0016788">
    <property type="term" value="F:hydrolase activity, acting on ester bonds"/>
    <property type="evidence" value="ECO:0007669"/>
    <property type="project" value="InterPro"/>
</dbReference>
<name>A0A8S5RLG2_9VIRU</name>
<evidence type="ECO:0000259" key="1">
    <source>
        <dbReference type="Pfam" id="PF07463"/>
    </source>
</evidence>
<keyword evidence="3" id="KW-0255">Endonuclease</keyword>
<evidence type="ECO:0000259" key="2">
    <source>
        <dbReference type="Pfam" id="PF13392"/>
    </source>
</evidence>
<dbReference type="Gene3D" id="3.90.75.20">
    <property type="match status" value="1"/>
</dbReference>
<dbReference type="Pfam" id="PF07463">
    <property type="entry name" value="NUMOD4"/>
    <property type="match status" value="1"/>
</dbReference>
<keyword evidence="3" id="KW-0378">Hydrolase</keyword>
<dbReference type="InterPro" id="IPR010902">
    <property type="entry name" value="NUMOD4"/>
</dbReference>
<dbReference type="InterPro" id="IPR044925">
    <property type="entry name" value="His-Me_finger_sf"/>
</dbReference>
<dbReference type="SUPFAM" id="SSF64496">
    <property type="entry name" value="DNA-binding domain of intron-encoded endonucleases"/>
    <property type="match status" value="1"/>
</dbReference>
<accession>A0A8S5RLG2</accession>
<proteinExistence type="predicted"/>
<dbReference type="SUPFAM" id="SSF54060">
    <property type="entry name" value="His-Me finger endonucleases"/>
    <property type="match status" value="1"/>
</dbReference>
<dbReference type="Gene3D" id="1.10.10.10">
    <property type="entry name" value="Winged helix-like DNA-binding domain superfamily/Winged helix DNA-binding domain"/>
    <property type="match status" value="1"/>
</dbReference>
<sequence length="314" mass="35352">MNEIWKSVVGYENLYEVSSFGRVRSVDRTTIGKTAFSDDSLYHFKGKILKQGNKKTSGMPYKQVVLYKNKKHKTVAVHRLVAEAFIPNPDNLPQVNHKDENPSNNNVNNLEWCTCKYNVNYGTATDRRALKTRNNAYNQKPVICVNTNIVYQNSYEAERKTGIKANNIRECCKGNYSHAGGAKWQYVNETDAAIKSVGTQEMAILDTMFEIEKGKGISSYSKNSIVVSTVEISNRLNISTYEVRKSIRKLVGLGLVEKSVIGKKYIKPSEVNEGQVVGHIPPEIGFSLTKTGFKVSQKQYEKFMDLLKVGEGNE</sequence>
<dbReference type="InterPro" id="IPR036388">
    <property type="entry name" value="WH-like_DNA-bd_sf"/>
</dbReference>
<dbReference type="Pfam" id="PF13392">
    <property type="entry name" value="HNH_3"/>
    <property type="match status" value="1"/>
</dbReference>
<keyword evidence="3" id="KW-0540">Nuclease</keyword>
<dbReference type="InterPro" id="IPR003615">
    <property type="entry name" value="HNH_nuc"/>
</dbReference>
<dbReference type="EMBL" id="BK059114">
    <property type="protein sequence ID" value="DAE31954.1"/>
    <property type="molecule type" value="Genomic_DNA"/>
</dbReference>
<organism evidence="3">
    <name type="scientific">virus sp. ctReX5</name>
    <dbReference type="NCBI Taxonomy" id="2825818"/>
    <lineage>
        <taxon>Viruses</taxon>
    </lineage>
</organism>
<dbReference type="GO" id="GO:0004519">
    <property type="term" value="F:endonuclease activity"/>
    <property type="evidence" value="ECO:0007669"/>
    <property type="project" value="UniProtKB-KW"/>
</dbReference>
<reference evidence="3" key="1">
    <citation type="journal article" date="2021" name="Proc. Natl. Acad. Sci. U.S.A.">
        <title>A Catalog of Tens of Thousands of Viruses from Human Metagenomes Reveals Hidden Associations with Chronic Diseases.</title>
        <authorList>
            <person name="Tisza M.J."/>
            <person name="Buck C.B."/>
        </authorList>
    </citation>
    <scope>NUCLEOTIDE SEQUENCE</scope>
    <source>
        <strain evidence="3">CtReX5</strain>
    </source>
</reference>
<evidence type="ECO:0000313" key="3">
    <source>
        <dbReference type="EMBL" id="DAE31954.1"/>
    </source>
</evidence>
<feature type="domain" description="NUMOD4" evidence="1">
    <location>
        <begin position="3"/>
        <end position="66"/>
    </location>
</feature>